<dbReference type="Proteomes" id="UP001374535">
    <property type="component" value="Chromosome 2"/>
</dbReference>
<dbReference type="EMBL" id="CP144699">
    <property type="protein sequence ID" value="WVZ20714.1"/>
    <property type="molecule type" value="Genomic_DNA"/>
</dbReference>
<gene>
    <name evidence="1" type="ORF">V8G54_008036</name>
</gene>
<evidence type="ECO:0000313" key="2">
    <source>
        <dbReference type="Proteomes" id="UP001374535"/>
    </source>
</evidence>
<organism evidence="1 2">
    <name type="scientific">Vigna mungo</name>
    <name type="common">Black gram</name>
    <name type="synonym">Phaseolus mungo</name>
    <dbReference type="NCBI Taxonomy" id="3915"/>
    <lineage>
        <taxon>Eukaryota</taxon>
        <taxon>Viridiplantae</taxon>
        <taxon>Streptophyta</taxon>
        <taxon>Embryophyta</taxon>
        <taxon>Tracheophyta</taxon>
        <taxon>Spermatophyta</taxon>
        <taxon>Magnoliopsida</taxon>
        <taxon>eudicotyledons</taxon>
        <taxon>Gunneridae</taxon>
        <taxon>Pentapetalae</taxon>
        <taxon>rosids</taxon>
        <taxon>fabids</taxon>
        <taxon>Fabales</taxon>
        <taxon>Fabaceae</taxon>
        <taxon>Papilionoideae</taxon>
        <taxon>50 kb inversion clade</taxon>
        <taxon>NPAAA clade</taxon>
        <taxon>indigoferoid/millettioid clade</taxon>
        <taxon>Phaseoleae</taxon>
        <taxon>Vigna</taxon>
    </lineage>
</organism>
<evidence type="ECO:0000313" key="1">
    <source>
        <dbReference type="EMBL" id="WVZ20714.1"/>
    </source>
</evidence>
<sequence length="117" mass="13291">MKISQVHSHQSLEPTVYSASSYEQEIQIPVLMLRSRVLLPHRLLVIMVLFFFLRSSKPCTPCSSLLSSSSCSTIHFFTRFLLLCGSNFLKTLFHINGRCILIHIISARGQIRPIVCV</sequence>
<proteinExistence type="predicted"/>
<accession>A0AAQ3P2S9</accession>
<dbReference type="AlphaFoldDB" id="A0AAQ3P2S9"/>
<name>A0AAQ3P2S9_VIGMU</name>
<reference evidence="1 2" key="1">
    <citation type="journal article" date="2023" name="Life. Sci Alliance">
        <title>Evolutionary insights into 3D genome organization and epigenetic landscape of Vigna mungo.</title>
        <authorList>
            <person name="Junaid A."/>
            <person name="Singh B."/>
            <person name="Bhatia S."/>
        </authorList>
    </citation>
    <scope>NUCLEOTIDE SEQUENCE [LARGE SCALE GENOMIC DNA]</scope>
    <source>
        <strain evidence="1">Urdbean</strain>
    </source>
</reference>
<protein>
    <submittedName>
        <fullName evidence="1">Uncharacterized protein</fullName>
    </submittedName>
</protein>
<keyword evidence="2" id="KW-1185">Reference proteome</keyword>